<keyword evidence="4" id="KW-0472">Membrane</keyword>
<dbReference type="PANTHER" id="PTHR10434:SF11">
    <property type="entry name" value="1-ACYL-SN-GLYCEROL-3-PHOSPHATE ACYLTRANSFERASE"/>
    <property type="match status" value="1"/>
</dbReference>
<dbReference type="InterPro" id="IPR002123">
    <property type="entry name" value="Plipid/glycerol_acylTrfase"/>
</dbReference>
<dbReference type="STRING" id="1715693.PH7735_00381"/>
<organism evidence="6 7">
    <name type="scientific">Shimia thalassica</name>
    <dbReference type="NCBI Taxonomy" id="1715693"/>
    <lineage>
        <taxon>Bacteria</taxon>
        <taxon>Pseudomonadati</taxon>
        <taxon>Pseudomonadota</taxon>
        <taxon>Alphaproteobacteria</taxon>
        <taxon>Rhodobacterales</taxon>
        <taxon>Roseobacteraceae</taxon>
    </lineage>
</organism>
<accession>A0A0P1I1H7</accession>
<dbReference type="AlphaFoldDB" id="A0A0P1I1H7"/>
<gene>
    <name evidence="6" type="primary">plsC</name>
    <name evidence="6" type="ORF">PH7735_00381</name>
</gene>
<dbReference type="PANTHER" id="PTHR10434">
    <property type="entry name" value="1-ACYL-SN-GLYCEROL-3-PHOSPHATE ACYLTRANSFERASE"/>
    <property type="match status" value="1"/>
</dbReference>
<evidence type="ECO:0000313" key="7">
    <source>
        <dbReference type="Proteomes" id="UP000051870"/>
    </source>
</evidence>
<dbReference type="CDD" id="cd07989">
    <property type="entry name" value="LPLAT_AGPAT-like"/>
    <property type="match status" value="1"/>
</dbReference>
<protein>
    <submittedName>
        <fullName evidence="6">1-acyl-sn-glycerol-3-phosphate acyltransferase</fullName>
        <ecNumber evidence="6">2.3.1.51</ecNumber>
    </submittedName>
</protein>
<keyword evidence="7" id="KW-1185">Reference proteome</keyword>
<dbReference type="GO" id="GO:0006654">
    <property type="term" value="P:phosphatidic acid biosynthetic process"/>
    <property type="evidence" value="ECO:0007669"/>
    <property type="project" value="TreeGrafter"/>
</dbReference>
<keyword evidence="2 6" id="KW-0808">Transferase</keyword>
<dbReference type="EMBL" id="CYTW01000001">
    <property type="protein sequence ID" value="CUJ84486.1"/>
    <property type="molecule type" value="Genomic_DNA"/>
</dbReference>
<feature type="domain" description="Phospholipid/glycerol acyltransferase" evidence="5">
    <location>
        <begin position="91"/>
        <end position="207"/>
    </location>
</feature>
<evidence type="ECO:0000256" key="1">
    <source>
        <dbReference type="ARBA" id="ARBA00005189"/>
    </source>
</evidence>
<keyword evidence="3 6" id="KW-0012">Acyltransferase</keyword>
<dbReference type="Proteomes" id="UP000051870">
    <property type="component" value="Unassembled WGS sequence"/>
</dbReference>
<evidence type="ECO:0000256" key="3">
    <source>
        <dbReference type="ARBA" id="ARBA00023315"/>
    </source>
</evidence>
<dbReference type="GeneID" id="83879468"/>
<dbReference type="GO" id="GO:0003841">
    <property type="term" value="F:1-acylglycerol-3-phosphate O-acyltransferase activity"/>
    <property type="evidence" value="ECO:0007669"/>
    <property type="project" value="UniProtKB-EC"/>
</dbReference>
<dbReference type="RefSeq" id="WP_058309631.1">
    <property type="nucleotide sequence ID" value="NZ_CYTW01000001.1"/>
</dbReference>
<keyword evidence="4" id="KW-0812">Transmembrane</keyword>
<sequence length="257" mass="28611">MANAPQPHGNATTPIDGFPTRVLKRIMLILFGPLYFLFIAFVPLICAKRTGFRGWYWRLVKRACSRLLWLLSIRAEMSEANKQDLAQDSNSVIVINHRSHLDGFVLMDVVPDSKWFTFAAKKELCDAALLKTGFKGAGLVEIDRKSGKVAKATLSAAVHSMPERRSVVLFPEGTRTKSESLGEFKAGAVLVARETGRMIRPIVIHDSDQLLPRGRFVPKSGTIRVEALPPFKCDPEATVDEDVTRLRNTMMAVFDKG</sequence>
<reference evidence="7" key="1">
    <citation type="submission" date="2015-09" db="EMBL/GenBank/DDBJ databases">
        <authorList>
            <person name="Rodrigo-Torres Lidia"/>
            <person name="Arahal R.David."/>
        </authorList>
    </citation>
    <scope>NUCLEOTIDE SEQUENCE [LARGE SCALE GENOMIC DNA]</scope>
    <source>
        <strain evidence="7">CECT 7735</strain>
    </source>
</reference>
<feature type="transmembrane region" description="Helical" evidence="4">
    <location>
        <begin position="26"/>
        <end position="47"/>
    </location>
</feature>
<comment type="pathway">
    <text evidence="1">Lipid metabolism.</text>
</comment>
<dbReference type="Pfam" id="PF01553">
    <property type="entry name" value="Acyltransferase"/>
    <property type="match status" value="1"/>
</dbReference>
<proteinExistence type="predicted"/>
<dbReference type="SUPFAM" id="SSF69593">
    <property type="entry name" value="Glycerol-3-phosphate (1)-acyltransferase"/>
    <property type="match status" value="1"/>
</dbReference>
<name>A0A0P1I1H7_9RHOB</name>
<evidence type="ECO:0000313" key="6">
    <source>
        <dbReference type="EMBL" id="CUJ84486.1"/>
    </source>
</evidence>
<dbReference type="SMART" id="SM00563">
    <property type="entry name" value="PlsC"/>
    <property type="match status" value="1"/>
</dbReference>
<evidence type="ECO:0000259" key="5">
    <source>
        <dbReference type="SMART" id="SM00563"/>
    </source>
</evidence>
<keyword evidence="4" id="KW-1133">Transmembrane helix</keyword>
<evidence type="ECO:0000256" key="4">
    <source>
        <dbReference type="SAM" id="Phobius"/>
    </source>
</evidence>
<dbReference type="EC" id="2.3.1.51" evidence="6"/>
<evidence type="ECO:0000256" key="2">
    <source>
        <dbReference type="ARBA" id="ARBA00022679"/>
    </source>
</evidence>